<dbReference type="AlphaFoldDB" id="A0A4Z2J6L6"/>
<evidence type="ECO:0000313" key="3">
    <source>
        <dbReference type="Proteomes" id="UP000314294"/>
    </source>
</evidence>
<feature type="region of interest" description="Disordered" evidence="1">
    <location>
        <begin position="112"/>
        <end position="133"/>
    </location>
</feature>
<feature type="region of interest" description="Disordered" evidence="1">
    <location>
        <begin position="1"/>
        <end position="54"/>
    </location>
</feature>
<feature type="compositionally biased region" description="Basic and acidic residues" evidence="1">
    <location>
        <begin position="31"/>
        <end position="45"/>
    </location>
</feature>
<keyword evidence="3" id="KW-1185">Reference proteome</keyword>
<gene>
    <name evidence="2" type="ORF">EYF80_004076</name>
</gene>
<proteinExistence type="predicted"/>
<protein>
    <submittedName>
        <fullName evidence="2">Uncharacterized protein</fullName>
    </submittedName>
</protein>
<comment type="caution">
    <text evidence="2">The sequence shown here is derived from an EMBL/GenBank/DDBJ whole genome shotgun (WGS) entry which is preliminary data.</text>
</comment>
<dbReference type="Proteomes" id="UP000314294">
    <property type="component" value="Unassembled WGS sequence"/>
</dbReference>
<accession>A0A4Z2J6L6</accession>
<evidence type="ECO:0000313" key="2">
    <source>
        <dbReference type="EMBL" id="TNN85829.1"/>
    </source>
</evidence>
<name>A0A4Z2J6L6_9TELE</name>
<reference evidence="2 3" key="1">
    <citation type="submission" date="2019-03" db="EMBL/GenBank/DDBJ databases">
        <title>First draft genome of Liparis tanakae, snailfish: a comprehensive survey of snailfish specific genes.</title>
        <authorList>
            <person name="Kim W."/>
            <person name="Song I."/>
            <person name="Jeong J.-H."/>
            <person name="Kim D."/>
            <person name="Kim S."/>
            <person name="Ryu S."/>
            <person name="Song J.Y."/>
            <person name="Lee S.K."/>
        </authorList>
    </citation>
    <scope>NUCLEOTIDE SEQUENCE [LARGE SCALE GENOMIC DNA]</scope>
    <source>
        <tissue evidence="2">Muscle</tissue>
    </source>
</reference>
<organism evidence="2 3">
    <name type="scientific">Liparis tanakae</name>
    <name type="common">Tanaka's snailfish</name>
    <dbReference type="NCBI Taxonomy" id="230148"/>
    <lineage>
        <taxon>Eukaryota</taxon>
        <taxon>Metazoa</taxon>
        <taxon>Chordata</taxon>
        <taxon>Craniata</taxon>
        <taxon>Vertebrata</taxon>
        <taxon>Euteleostomi</taxon>
        <taxon>Actinopterygii</taxon>
        <taxon>Neopterygii</taxon>
        <taxon>Teleostei</taxon>
        <taxon>Neoteleostei</taxon>
        <taxon>Acanthomorphata</taxon>
        <taxon>Eupercaria</taxon>
        <taxon>Perciformes</taxon>
        <taxon>Cottioidei</taxon>
        <taxon>Cottales</taxon>
        <taxon>Liparidae</taxon>
        <taxon>Liparis</taxon>
    </lineage>
</organism>
<sequence>MKKLEFIGQRPRQGISREEISQEAVKTQPLGKEHDDHEKEDEHQGGHAHHRTHHLELRDHPIAAHAFVPDVVLHIAPGCKVTQREGPHPCHHGANPSIVAEIGFDVTLRHTNSRSGAHKAQPAAVGPHGATEA</sequence>
<evidence type="ECO:0000256" key="1">
    <source>
        <dbReference type="SAM" id="MobiDB-lite"/>
    </source>
</evidence>
<dbReference type="EMBL" id="SRLO01000019">
    <property type="protein sequence ID" value="TNN85829.1"/>
    <property type="molecule type" value="Genomic_DNA"/>
</dbReference>